<dbReference type="Gene3D" id="1.10.10.10">
    <property type="entry name" value="Winged helix-like DNA-binding domain superfamily/Winged helix DNA-binding domain"/>
    <property type="match status" value="1"/>
</dbReference>
<dbReference type="InterPro" id="IPR036388">
    <property type="entry name" value="WH-like_DNA-bd_sf"/>
</dbReference>
<feature type="domain" description="Bacterial transcriptional activator" evidence="3">
    <location>
        <begin position="324"/>
        <end position="459"/>
    </location>
</feature>
<reference evidence="4" key="1">
    <citation type="submission" date="2021-03" db="EMBL/GenBank/DDBJ databases">
        <authorList>
            <person name="Kanchanasin P."/>
            <person name="Saeng-In P."/>
            <person name="Phongsopitanun W."/>
            <person name="Yuki M."/>
            <person name="Kudo T."/>
            <person name="Ohkuma M."/>
            <person name="Tanasupawat S."/>
        </authorList>
    </citation>
    <scope>NUCLEOTIDE SEQUENCE</scope>
    <source>
        <strain evidence="4">GKU 128</strain>
    </source>
</reference>
<dbReference type="InterPro" id="IPR011990">
    <property type="entry name" value="TPR-like_helical_dom_sf"/>
</dbReference>
<dbReference type="Proteomes" id="UP000669179">
    <property type="component" value="Unassembled WGS sequence"/>
</dbReference>
<dbReference type="SUPFAM" id="SSF48452">
    <property type="entry name" value="TPR-like"/>
    <property type="match status" value="1"/>
</dbReference>
<sequence length="462" mass="48608">MELDLSQAGGLRVVGAGGEQFQRVVIADLLSEAIRGRRRVVTTRAALTAVFGAGLGEQIADAGVGNLHLAATANGVLDFIGGEVVGQVGRCQDTKLDATGEAPGPPAETPLVGVLDAAVEPARAVYELQRGAEFGVGAVVLGDWPHGTTLAIDGSGLISDAIGQGAHGLTGTQVTLLDEGRARQVLQAAGIATSTLATPPDGMTTAMPPRAVVTDLQAPPGLVRLIGRVAVEGPGGQFGVHKSPDMQALLALLARNRTTLLTENTIVEMLWDGAAPSPNRFKTVLKTTRTKLCGALGVPHNQGITVIGNTGGNGYSLVQKAFTCDVWQLRDLLALAAASSDQKAAALNAAVDLYTGPYLPNVPHDWARSDARDLNRDIVQALTQLADMATTPDETLLHLDRAAGLDPAAEHLCRQRMSILADLGRITAVHNTYERLTETLRDRRRLPDRRTADLYRRLTSNS</sequence>
<dbReference type="SMART" id="SM01043">
    <property type="entry name" value="BTAD"/>
    <property type="match status" value="1"/>
</dbReference>
<evidence type="ECO:0000313" key="4">
    <source>
        <dbReference type="EMBL" id="MBO2454199.1"/>
    </source>
</evidence>
<accession>A0A939PQB6</accession>
<keyword evidence="5" id="KW-1185">Reference proteome</keyword>
<dbReference type="Pfam" id="PF03704">
    <property type="entry name" value="BTAD"/>
    <property type="match status" value="1"/>
</dbReference>
<dbReference type="GO" id="GO:0006355">
    <property type="term" value="P:regulation of DNA-templated transcription"/>
    <property type="evidence" value="ECO:0007669"/>
    <property type="project" value="TreeGrafter"/>
</dbReference>
<organism evidence="4 5">
    <name type="scientific">Actinomadura barringtoniae</name>
    <dbReference type="NCBI Taxonomy" id="1427535"/>
    <lineage>
        <taxon>Bacteria</taxon>
        <taxon>Bacillati</taxon>
        <taxon>Actinomycetota</taxon>
        <taxon>Actinomycetes</taxon>
        <taxon>Streptosporangiales</taxon>
        <taxon>Thermomonosporaceae</taxon>
        <taxon>Actinomadura</taxon>
    </lineage>
</organism>
<dbReference type="EMBL" id="JAGEOJ010000025">
    <property type="protein sequence ID" value="MBO2454199.1"/>
    <property type="molecule type" value="Genomic_DNA"/>
</dbReference>
<dbReference type="RefSeq" id="WP_208262410.1">
    <property type="nucleotide sequence ID" value="NZ_JAGEOJ010000025.1"/>
</dbReference>
<keyword evidence="1" id="KW-0805">Transcription regulation</keyword>
<proteinExistence type="predicted"/>
<name>A0A939PQB6_9ACTN</name>
<evidence type="ECO:0000259" key="3">
    <source>
        <dbReference type="SMART" id="SM01043"/>
    </source>
</evidence>
<dbReference type="AlphaFoldDB" id="A0A939PQB6"/>
<evidence type="ECO:0000256" key="2">
    <source>
        <dbReference type="ARBA" id="ARBA00023163"/>
    </source>
</evidence>
<protein>
    <submittedName>
        <fullName evidence="4">Bacterial transcriptional activator domain-containing protein</fullName>
    </submittedName>
</protein>
<dbReference type="GO" id="GO:0003677">
    <property type="term" value="F:DNA binding"/>
    <property type="evidence" value="ECO:0007669"/>
    <property type="project" value="TreeGrafter"/>
</dbReference>
<evidence type="ECO:0000313" key="5">
    <source>
        <dbReference type="Proteomes" id="UP000669179"/>
    </source>
</evidence>
<keyword evidence="2" id="KW-0804">Transcription</keyword>
<dbReference type="Gene3D" id="1.25.40.10">
    <property type="entry name" value="Tetratricopeptide repeat domain"/>
    <property type="match status" value="1"/>
</dbReference>
<comment type="caution">
    <text evidence="4">The sequence shown here is derived from an EMBL/GenBank/DDBJ whole genome shotgun (WGS) entry which is preliminary data.</text>
</comment>
<dbReference type="PANTHER" id="PTHR35807:SF1">
    <property type="entry name" value="TRANSCRIPTIONAL REGULATOR REDD"/>
    <property type="match status" value="1"/>
</dbReference>
<dbReference type="InterPro" id="IPR051677">
    <property type="entry name" value="AfsR-DnrI-RedD_regulator"/>
</dbReference>
<dbReference type="InterPro" id="IPR005158">
    <property type="entry name" value="BTAD"/>
</dbReference>
<evidence type="ECO:0000256" key="1">
    <source>
        <dbReference type="ARBA" id="ARBA00023015"/>
    </source>
</evidence>
<gene>
    <name evidence="4" type="ORF">J4573_44425</name>
</gene>
<dbReference type="PANTHER" id="PTHR35807">
    <property type="entry name" value="TRANSCRIPTIONAL REGULATOR REDD-RELATED"/>
    <property type="match status" value="1"/>
</dbReference>